<evidence type="ECO:0000313" key="4">
    <source>
        <dbReference type="EMBL" id="KOA21198.1"/>
    </source>
</evidence>
<dbReference type="EMBL" id="LHUR01000010">
    <property type="protein sequence ID" value="KOA21198.1"/>
    <property type="molecule type" value="Genomic_DNA"/>
</dbReference>
<dbReference type="STRING" id="36844.SAMN04488501_10770"/>
<keyword evidence="2" id="KW-0408">Iron</keyword>
<dbReference type="PANTHER" id="PTHR43578">
    <property type="entry name" value="NADH-QUINONE OXIDOREDUCTASE SUBUNIT F"/>
    <property type="match status" value="1"/>
</dbReference>
<keyword evidence="3" id="KW-0411">Iron-sulfur</keyword>
<organism evidence="4 5">
    <name type="scientific">Clostridium homopropionicum DSM 5847</name>
    <dbReference type="NCBI Taxonomy" id="1121318"/>
    <lineage>
        <taxon>Bacteria</taxon>
        <taxon>Bacillati</taxon>
        <taxon>Bacillota</taxon>
        <taxon>Clostridia</taxon>
        <taxon>Eubacteriales</taxon>
        <taxon>Clostridiaceae</taxon>
        <taxon>Clostridium</taxon>
    </lineage>
</organism>
<dbReference type="Proteomes" id="UP000037043">
    <property type="component" value="Unassembled WGS sequence"/>
</dbReference>
<evidence type="ECO:0000256" key="3">
    <source>
        <dbReference type="ARBA" id="ARBA00023014"/>
    </source>
</evidence>
<dbReference type="InterPro" id="IPR036249">
    <property type="entry name" value="Thioredoxin-like_sf"/>
</dbReference>
<dbReference type="NCBIfam" id="NF041612">
    <property type="entry name" value="fdxn_Clost"/>
    <property type="match status" value="1"/>
</dbReference>
<dbReference type="RefSeq" id="WP_052219932.1">
    <property type="nucleotide sequence ID" value="NZ_LHUR01000010.1"/>
</dbReference>
<dbReference type="PANTHER" id="PTHR43578:SF3">
    <property type="entry name" value="NADH-QUINONE OXIDOREDUCTASE SUBUNIT F"/>
    <property type="match status" value="1"/>
</dbReference>
<sequence>MLKPKYHIFVCTSCRINGQQKGYCHTKGSVDITTKFMEEIEDRDLGGEVMITNTGCFGICNDGPIVVVYPQGVWYGAVSEDDVEEIIESHIENGKIVKRLLI</sequence>
<dbReference type="Pfam" id="PF01257">
    <property type="entry name" value="2Fe-2S_thioredx"/>
    <property type="match status" value="1"/>
</dbReference>
<protein>
    <submittedName>
        <fullName evidence="4">Ferredoxin, 2Fe-2S</fullName>
    </submittedName>
</protein>
<dbReference type="AlphaFoldDB" id="A0A0L6ZEK0"/>
<proteinExistence type="predicted"/>
<dbReference type="GO" id="GO:0046872">
    <property type="term" value="F:metal ion binding"/>
    <property type="evidence" value="ECO:0007669"/>
    <property type="project" value="UniProtKB-KW"/>
</dbReference>
<evidence type="ECO:0000256" key="1">
    <source>
        <dbReference type="ARBA" id="ARBA00022723"/>
    </source>
</evidence>
<reference evidence="5" key="1">
    <citation type="submission" date="2015-08" db="EMBL/GenBank/DDBJ databases">
        <title>Genome sequence of the strict anaerobe Clostridium homopropionicum LuHBu1 (DSM 5847T).</title>
        <authorList>
            <person name="Poehlein A."/>
            <person name="Beck M."/>
            <person name="Schiel-Bengelsdorf B."/>
            <person name="Bengelsdorf F.R."/>
            <person name="Daniel R."/>
            <person name="Duerre P."/>
        </authorList>
    </citation>
    <scope>NUCLEOTIDE SEQUENCE [LARGE SCALE GENOMIC DNA]</scope>
    <source>
        <strain evidence="5">DSM 5847</strain>
    </source>
</reference>
<comment type="caution">
    <text evidence="4">The sequence shown here is derived from an EMBL/GenBank/DDBJ whole genome shotgun (WGS) entry which is preliminary data.</text>
</comment>
<keyword evidence="1" id="KW-0479">Metal-binding</keyword>
<evidence type="ECO:0000313" key="5">
    <source>
        <dbReference type="Proteomes" id="UP000037043"/>
    </source>
</evidence>
<dbReference type="SUPFAM" id="SSF52833">
    <property type="entry name" value="Thioredoxin-like"/>
    <property type="match status" value="1"/>
</dbReference>
<dbReference type="Gene3D" id="3.40.30.10">
    <property type="entry name" value="Glutaredoxin"/>
    <property type="match status" value="1"/>
</dbReference>
<name>A0A0L6ZEK0_9CLOT</name>
<evidence type="ECO:0000256" key="2">
    <source>
        <dbReference type="ARBA" id="ARBA00023004"/>
    </source>
</evidence>
<dbReference type="InterPro" id="IPR048109">
    <property type="entry name" value="Fdxn_Clost-type"/>
</dbReference>
<gene>
    <name evidence="4" type="ORF">CLHOM_03280</name>
</gene>
<dbReference type="GO" id="GO:0051536">
    <property type="term" value="F:iron-sulfur cluster binding"/>
    <property type="evidence" value="ECO:0007669"/>
    <property type="project" value="UniProtKB-KW"/>
</dbReference>
<accession>A0A0L6ZEK0</accession>
<dbReference type="CDD" id="cd02980">
    <property type="entry name" value="TRX_Fd_family"/>
    <property type="match status" value="1"/>
</dbReference>
<dbReference type="PATRIC" id="fig|1121318.3.peg.331"/>
<keyword evidence="5" id="KW-1185">Reference proteome</keyword>